<dbReference type="AlphaFoldDB" id="A0A0A9HQS6"/>
<name>A0A0A9HQS6_ARUDO</name>
<evidence type="ECO:0000313" key="1">
    <source>
        <dbReference type="EMBL" id="JAE38164.1"/>
    </source>
</evidence>
<reference evidence="1" key="1">
    <citation type="submission" date="2014-09" db="EMBL/GenBank/DDBJ databases">
        <authorList>
            <person name="Magalhaes I.L.F."/>
            <person name="Oliveira U."/>
            <person name="Santos F.R."/>
            <person name="Vidigal T.H.D.A."/>
            <person name="Brescovit A.D."/>
            <person name="Santos A.J."/>
        </authorList>
    </citation>
    <scope>NUCLEOTIDE SEQUENCE</scope>
    <source>
        <tissue evidence="1">Shoot tissue taken approximately 20 cm above the soil surface</tissue>
    </source>
</reference>
<proteinExistence type="predicted"/>
<dbReference type="EMBL" id="GBRH01159732">
    <property type="protein sequence ID" value="JAE38164.1"/>
    <property type="molecule type" value="Transcribed_RNA"/>
</dbReference>
<sequence length="42" mass="4943">MVFKLQSMYKQELSWEVVEIPKGSVRFCLLKTSQVNAMRFCS</sequence>
<organism evidence="1">
    <name type="scientific">Arundo donax</name>
    <name type="common">Giant reed</name>
    <name type="synonym">Donax arundinaceus</name>
    <dbReference type="NCBI Taxonomy" id="35708"/>
    <lineage>
        <taxon>Eukaryota</taxon>
        <taxon>Viridiplantae</taxon>
        <taxon>Streptophyta</taxon>
        <taxon>Embryophyta</taxon>
        <taxon>Tracheophyta</taxon>
        <taxon>Spermatophyta</taxon>
        <taxon>Magnoliopsida</taxon>
        <taxon>Liliopsida</taxon>
        <taxon>Poales</taxon>
        <taxon>Poaceae</taxon>
        <taxon>PACMAD clade</taxon>
        <taxon>Arundinoideae</taxon>
        <taxon>Arundineae</taxon>
        <taxon>Arundo</taxon>
    </lineage>
</organism>
<reference evidence="1" key="2">
    <citation type="journal article" date="2015" name="Data Brief">
        <title>Shoot transcriptome of the giant reed, Arundo donax.</title>
        <authorList>
            <person name="Barrero R.A."/>
            <person name="Guerrero F.D."/>
            <person name="Moolhuijzen P."/>
            <person name="Goolsby J.A."/>
            <person name="Tidwell J."/>
            <person name="Bellgard S.E."/>
            <person name="Bellgard M.I."/>
        </authorList>
    </citation>
    <scope>NUCLEOTIDE SEQUENCE</scope>
    <source>
        <tissue evidence="1">Shoot tissue taken approximately 20 cm above the soil surface</tissue>
    </source>
</reference>
<protein>
    <submittedName>
        <fullName evidence="1">Uncharacterized protein</fullName>
    </submittedName>
</protein>
<accession>A0A0A9HQS6</accession>